<proteinExistence type="predicted"/>
<name>A0ABR8LP32_9ALTE</name>
<dbReference type="EMBL" id="JABBXD010000013">
    <property type="protein sequence ID" value="MBD3587363.1"/>
    <property type="molecule type" value="Genomic_DNA"/>
</dbReference>
<accession>A0ABR8LP32</accession>
<reference evidence="1 2" key="1">
    <citation type="submission" date="2020-04" db="EMBL/GenBank/DDBJ databases">
        <title>Salinimonas sp. HHU 13199.</title>
        <authorList>
            <person name="Cui X."/>
            <person name="Zhang D."/>
        </authorList>
    </citation>
    <scope>NUCLEOTIDE SEQUENCE [LARGE SCALE GENOMIC DNA]</scope>
    <source>
        <strain evidence="1 2">HHU 13199</strain>
    </source>
</reference>
<evidence type="ECO:0000313" key="2">
    <source>
        <dbReference type="Proteomes" id="UP000624419"/>
    </source>
</evidence>
<keyword evidence="2" id="KW-1185">Reference proteome</keyword>
<comment type="caution">
    <text evidence="1">The sequence shown here is derived from an EMBL/GenBank/DDBJ whole genome shotgun (WGS) entry which is preliminary data.</text>
</comment>
<gene>
    <name evidence="1" type="ORF">HHX48_16625</name>
</gene>
<dbReference type="Proteomes" id="UP000624419">
    <property type="component" value="Unassembled WGS sequence"/>
</dbReference>
<evidence type="ECO:0000313" key="1">
    <source>
        <dbReference type="EMBL" id="MBD3587363.1"/>
    </source>
</evidence>
<sequence length="138" mass="15805">MKIGTKEEFIEIEELERNPEGSPCAGDVKDKVALALREFSGSYDEIWLELPEMERFVAELEIIDEKRSGGAKISSMSPEEFVLETRSSDVLGHMEIEAQLHRYQYSGSKYWPIHLTGGFETQPETIRQLISYFKALTN</sequence>
<dbReference type="RefSeq" id="WP_191026455.1">
    <property type="nucleotide sequence ID" value="NZ_JABBXD010000013.1"/>
</dbReference>
<protein>
    <submittedName>
        <fullName evidence="1">Uncharacterized protein</fullName>
    </submittedName>
</protein>
<organism evidence="1 2">
    <name type="scientific">Salinimonas profundi</name>
    <dbReference type="NCBI Taxonomy" id="2729140"/>
    <lineage>
        <taxon>Bacteria</taxon>
        <taxon>Pseudomonadati</taxon>
        <taxon>Pseudomonadota</taxon>
        <taxon>Gammaproteobacteria</taxon>
        <taxon>Alteromonadales</taxon>
        <taxon>Alteromonadaceae</taxon>
        <taxon>Alteromonas/Salinimonas group</taxon>
        <taxon>Salinimonas</taxon>
    </lineage>
</organism>